<reference evidence="3 4" key="1">
    <citation type="journal article" date="2015" name="Genome Biol.">
        <title>Comparative genomics of Steinernema reveals deeply conserved gene regulatory networks.</title>
        <authorList>
            <person name="Dillman A.R."/>
            <person name="Macchietto M."/>
            <person name="Porter C.F."/>
            <person name="Rogers A."/>
            <person name="Williams B."/>
            <person name="Antoshechkin I."/>
            <person name="Lee M.M."/>
            <person name="Goodwin Z."/>
            <person name="Lu X."/>
            <person name="Lewis E.E."/>
            <person name="Goodrich-Blair H."/>
            <person name="Stock S.P."/>
            <person name="Adams B.J."/>
            <person name="Sternberg P.W."/>
            <person name="Mortazavi A."/>
        </authorList>
    </citation>
    <scope>NUCLEOTIDE SEQUENCE [LARGE SCALE GENOMIC DNA]</scope>
    <source>
        <strain evidence="3 4">ALL</strain>
    </source>
</reference>
<reference evidence="3 4" key="2">
    <citation type="journal article" date="2019" name="G3 (Bethesda)">
        <title>Hybrid Assembly of the Genome of the Entomopathogenic Nematode Steinernema carpocapsae Identifies the X-Chromosome.</title>
        <authorList>
            <person name="Serra L."/>
            <person name="Macchietto M."/>
            <person name="Macias-Munoz A."/>
            <person name="McGill C.J."/>
            <person name="Rodriguez I.M."/>
            <person name="Rodriguez B."/>
            <person name="Murad R."/>
            <person name="Mortazavi A."/>
        </authorList>
    </citation>
    <scope>NUCLEOTIDE SEQUENCE [LARGE SCALE GENOMIC DNA]</scope>
    <source>
        <strain evidence="3 4">ALL</strain>
    </source>
</reference>
<protein>
    <submittedName>
        <fullName evidence="3">Uncharacterized protein</fullName>
    </submittedName>
</protein>
<feature type="region of interest" description="Disordered" evidence="1">
    <location>
        <begin position="183"/>
        <end position="216"/>
    </location>
</feature>
<dbReference type="EMBL" id="AZBU02000002">
    <property type="protein sequence ID" value="TKR95697.1"/>
    <property type="molecule type" value="Genomic_DNA"/>
</dbReference>
<dbReference type="Proteomes" id="UP000298663">
    <property type="component" value="Unassembled WGS sequence"/>
</dbReference>
<evidence type="ECO:0000256" key="2">
    <source>
        <dbReference type="SAM" id="Phobius"/>
    </source>
</evidence>
<dbReference type="OrthoDB" id="10595072at2759"/>
<feature type="transmembrane region" description="Helical" evidence="2">
    <location>
        <begin position="110"/>
        <end position="133"/>
    </location>
</feature>
<organism evidence="3 4">
    <name type="scientific">Steinernema carpocapsae</name>
    <name type="common">Entomopathogenic nematode</name>
    <dbReference type="NCBI Taxonomy" id="34508"/>
    <lineage>
        <taxon>Eukaryota</taxon>
        <taxon>Metazoa</taxon>
        <taxon>Ecdysozoa</taxon>
        <taxon>Nematoda</taxon>
        <taxon>Chromadorea</taxon>
        <taxon>Rhabditida</taxon>
        <taxon>Tylenchina</taxon>
        <taxon>Panagrolaimomorpha</taxon>
        <taxon>Strongyloidoidea</taxon>
        <taxon>Steinernematidae</taxon>
        <taxon>Steinernema</taxon>
    </lineage>
</organism>
<keyword evidence="2" id="KW-0472">Membrane</keyword>
<feature type="compositionally biased region" description="Basic and acidic residues" evidence="1">
    <location>
        <begin position="201"/>
        <end position="216"/>
    </location>
</feature>
<keyword evidence="4" id="KW-1185">Reference proteome</keyword>
<feature type="transmembrane region" description="Helical" evidence="2">
    <location>
        <begin position="16"/>
        <end position="41"/>
    </location>
</feature>
<dbReference type="AlphaFoldDB" id="A0A4U5PGG3"/>
<keyword evidence="2" id="KW-1133">Transmembrane helix</keyword>
<evidence type="ECO:0000313" key="3">
    <source>
        <dbReference type="EMBL" id="TKR95697.1"/>
    </source>
</evidence>
<feature type="transmembrane region" description="Helical" evidence="2">
    <location>
        <begin position="145"/>
        <end position="165"/>
    </location>
</feature>
<feature type="transmembrane region" description="Helical" evidence="2">
    <location>
        <begin position="71"/>
        <end position="98"/>
    </location>
</feature>
<proteinExistence type="predicted"/>
<sequence length="242" mass="27857">MCSGDSRQRGGKQEKWTLWLLCLWSVSVNIAIFCCVVLITVRVTEIKPTEPPDDPEHTTEEKKKDFDATNLIRVTCYIVAVVLLIEMVFHGLLIYALIKEKRAGYSRTFVAGHVIYQIIMMVVFSTILIIDFLTLLSPKETEFKVIVALLIMASILRRGLSLVIWSKYYGYIVAPEIDIEEETPNDPNARPLGEVDYVDEQASKKPNEKETSSEEVQKKIREHVPFSLSSHYINHEFYDRRE</sequence>
<gene>
    <name evidence="3" type="ORF">L596_009829</name>
</gene>
<keyword evidence="2" id="KW-0812">Transmembrane</keyword>
<accession>A0A4U5PGG3</accession>
<evidence type="ECO:0000256" key="1">
    <source>
        <dbReference type="SAM" id="MobiDB-lite"/>
    </source>
</evidence>
<evidence type="ECO:0000313" key="4">
    <source>
        <dbReference type="Proteomes" id="UP000298663"/>
    </source>
</evidence>
<name>A0A4U5PGG3_STECR</name>
<comment type="caution">
    <text evidence="3">The sequence shown here is derived from an EMBL/GenBank/DDBJ whole genome shotgun (WGS) entry which is preliminary data.</text>
</comment>